<accession>A0A834W7R7</accession>
<evidence type="ECO:0000256" key="1">
    <source>
        <dbReference type="ARBA" id="ARBA00007905"/>
    </source>
</evidence>
<gene>
    <name evidence="7" type="ORF">G2W53_034446</name>
</gene>
<dbReference type="Gene3D" id="3.20.20.100">
    <property type="entry name" value="NADP-dependent oxidoreductase domain"/>
    <property type="match status" value="1"/>
</dbReference>
<dbReference type="FunFam" id="3.20.20.100:FF:000013">
    <property type="entry name" value="NADPH-dependent codeinone reductase 1-1"/>
    <property type="match status" value="1"/>
</dbReference>
<proteinExistence type="inferred from homology"/>
<evidence type="ECO:0000256" key="2">
    <source>
        <dbReference type="ARBA" id="ARBA00022857"/>
    </source>
</evidence>
<evidence type="ECO:0000313" key="8">
    <source>
        <dbReference type="Proteomes" id="UP000634136"/>
    </source>
</evidence>
<keyword evidence="2" id="KW-0521">NADP</keyword>
<dbReference type="InterPro" id="IPR018170">
    <property type="entry name" value="Aldo/ket_reductase_CS"/>
</dbReference>
<dbReference type="InterPro" id="IPR023210">
    <property type="entry name" value="NADP_OxRdtase_dom"/>
</dbReference>
<dbReference type="PANTHER" id="PTHR11732">
    <property type="entry name" value="ALDO/KETO REDUCTASE"/>
    <property type="match status" value="1"/>
</dbReference>
<evidence type="ECO:0000259" key="6">
    <source>
        <dbReference type="Pfam" id="PF00248"/>
    </source>
</evidence>
<dbReference type="Pfam" id="PF00248">
    <property type="entry name" value="Aldo_ket_red"/>
    <property type="match status" value="1"/>
</dbReference>
<dbReference type="GO" id="GO:0009821">
    <property type="term" value="P:alkaloid biosynthetic process"/>
    <property type="evidence" value="ECO:0007669"/>
    <property type="project" value="UniProtKB-ARBA"/>
</dbReference>
<dbReference type="PIRSF" id="PIRSF000097">
    <property type="entry name" value="AKR"/>
    <property type="match status" value="1"/>
</dbReference>
<dbReference type="GO" id="GO:0016616">
    <property type="term" value="F:oxidoreductase activity, acting on the CH-OH group of donors, NAD or NADP as acceptor"/>
    <property type="evidence" value="ECO:0007669"/>
    <property type="project" value="InterPro"/>
</dbReference>
<feature type="domain" description="NADP-dependent oxidoreductase" evidence="6">
    <location>
        <begin position="20"/>
        <end position="292"/>
    </location>
</feature>
<dbReference type="OrthoDB" id="416253at2759"/>
<name>A0A834W7R7_9FABA</name>
<dbReference type="InterPro" id="IPR036812">
    <property type="entry name" value="NAD(P)_OxRdtase_dom_sf"/>
</dbReference>
<reference evidence="7" key="1">
    <citation type="submission" date="2020-09" db="EMBL/GenBank/DDBJ databases">
        <title>Genome-Enabled Discovery of Anthraquinone Biosynthesis in Senna tora.</title>
        <authorList>
            <person name="Kang S.-H."/>
            <person name="Pandey R.P."/>
            <person name="Lee C.-M."/>
            <person name="Sim J.-S."/>
            <person name="Jeong J.-T."/>
            <person name="Choi B.-S."/>
            <person name="Jung M."/>
            <person name="Ginzburg D."/>
            <person name="Zhao K."/>
            <person name="Won S.Y."/>
            <person name="Oh T.-J."/>
            <person name="Yu Y."/>
            <person name="Kim N.-H."/>
            <person name="Lee O.R."/>
            <person name="Lee T.-H."/>
            <person name="Bashyal P."/>
            <person name="Kim T.-S."/>
            <person name="Lee W.-H."/>
            <person name="Kawkins C."/>
            <person name="Kim C.-K."/>
            <person name="Kim J.S."/>
            <person name="Ahn B.O."/>
            <person name="Rhee S.Y."/>
            <person name="Sohng J.K."/>
        </authorList>
    </citation>
    <scope>NUCLEOTIDE SEQUENCE</scope>
    <source>
        <tissue evidence="7">Leaf</tissue>
    </source>
</reference>
<dbReference type="InterPro" id="IPR020471">
    <property type="entry name" value="AKR"/>
</dbReference>
<dbReference type="PROSITE" id="PS00063">
    <property type="entry name" value="ALDOKETO_REDUCTASE_3"/>
    <property type="match status" value="1"/>
</dbReference>
<dbReference type="PROSITE" id="PS00798">
    <property type="entry name" value="ALDOKETO_REDUCTASE_1"/>
    <property type="match status" value="1"/>
</dbReference>
<comment type="caution">
    <text evidence="7">The sequence shown here is derived from an EMBL/GenBank/DDBJ whole genome shotgun (WGS) entry which is preliminary data.</text>
</comment>
<dbReference type="AlphaFoldDB" id="A0A834W7R7"/>
<evidence type="ECO:0000256" key="4">
    <source>
        <dbReference type="PIRSR" id="PIRSR000097-2"/>
    </source>
</evidence>
<evidence type="ECO:0000313" key="7">
    <source>
        <dbReference type="EMBL" id="KAF7813470.1"/>
    </source>
</evidence>
<evidence type="ECO:0000256" key="3">
    <source>
        <dbReference type="PIRSR" id="PIRSR000097-1"/>
    </source>
</evidence>
<feature type="binding site" evidence="4">
    <location>
        <position position="119"/>
    </location>
    <ligand>
        <name>substrate</name>
    </ligand>
</feature>
<dbReference type="EMBL" id="JAAIUW010000010">
    <property type="protein sequence ID" value="KAF7813470.1"/>
    <property type="molecule type" value="Genomic_DNA"/>
</dbReference>
<feature type="active site" description="Proton donor" evidence="3">
    <location>
        <position position="56"/>
    </location>
</feature>
<comment type="similarity">
    <text evidence="1">Belongs to the aldo/keto reductase family.</text>
</comment>
<evidence type="ECO:0000256" key="5">
    <source>
        <dbReference type="PIRSR" id="PIRSR000097-3"/>
    </source>
</evidence>
<dbReference type="InterPro" id="IPR044497">
    <property type="entry name" value="AKR4A/B"/>
</dbReference>
<organism evidence="7 8">
    <name type="scientific">Senna tora</name>
    <dbReference type="NCBI Taxonomy" id="362788"/>
    <lineage>
        <taxon>Eukaryota</taxon>
        <taxon>Viridiplantae</taxon>
        <taxon>Streptophyta</taxon>
        <taxon>Embryophyta</taxon>
        <taxon>Tracheophyta</taxon>
        <taxon>Spermatophyta</taxon>
        <taxon>Magnoliopsida</taxon>
        <taxon>eudicotyledons</taxon>
        <taxon>Gunneridae</taxon>
        <taxon>Pentapetalae</taxon>
        <taxon>rosids</taxon>
        <taxon>fabids</taxon>
        <taxon>Fabales</taxon>
        <taxon>Fabaceae</taxon>
        <taxon>Caesalpinioideae</taxon>
        <taxon>Cassia clade</taxon>
        <taxon>Senna</taxon>
    </lineage>
</organism>
<dbReference type="SUPFAM" id="SSF51430">
    <property type="entry name" value="NAD(P)-linked oxidoreductase"/>
    <property type="match status" value="1"/>
</dbReference>
<protein>
    <submittedName>
        <fullName evidence="7">Methylecgonone reductase-like</fullName>
    </submittedName>
</protein>
<feature type="site" description="Lowers pKa of active site Tyr" evidence="5">
    <location>
        <position position="86"/>
    </location>
</feature>
<sequence length="321" mass="36089">MEAKPIPEVQLNSGYKLPMLGFGTGAYPLPPPDELIHIFLAAIQAGYRHFDTAAIYGSEESLGQALEQALQQGLIKSRNEIFVTTKLWCSDAHPDLVLPALKSSLQKLRLEYVDLYLVHFPVRLRHSCEMQKLSKEDILPFDMKGTWEAMEECFKLGLAKSIGLSNFGMKKRPELLQHSTIPPAVLQVEMNVGWQQGNLRKLCEEKGIHVCAWSPLGANGSAWGTKAVMESPILKDIATAIGKSVAQVALRWILQQGVTPIVKSFNSERMKQNLQIFDWELSEVHLEKIKQIPQRRAARAEQFVSENGPYKTLEDLWDGEL</sequence>
<keyword evidence="8" id="KW-1185">Reference proteome</keyword>
<dbReference type="PROSITE" id="PS00062">
    <property type="entry name" value="ALDOKETO_REDUCTASE_2"/>
    <property type="match status" value="1"/>
</dbReference>
<dbReference type="PRINTS" id="PR00069">
    <property type="entry name" value="ALDKETRDTASE"/>
</dbReference>
<dbReference type="Proteomes" id="UP000634136">
    <property type="component" value="Unassembled WGS sequence"/>
</dbReference>
<dbReference type="CDD" id="cd19124">
    <property type="entry name" value="AKR_AKR4A_4B"/>
    <property type="match status" value="1"/>
</dbReference>